<dbReference type="EMBL" id="JBHTBJ010000055">
    <property type="protein sequence ID" value="MFC7279631.1"/>
    <property type="molecule type" value="Genomic_DNA"/>
</dbReference>
<keyword evidence="2" id="KW-1185">Reference proteome</keyword>
<dbReference type="Gene3D" id="3.40.50.150">
    <property type="entry name" value="Vaccinia Virus protein VP39"/>
    <property type="match status" value="1"/>
</dbReference>
<comment type="caution">
    <text evidence="1">The sequence shown here is derived from an EMBL/GenBank/DDBJ whole genome shotgun (WGS) entry which is preliminary data.</text>
</comment>
<dbReference type="CDD" id="cd02440">
    <property type="entry name" value="AdoMet_MTases"/>
    <property type="match status" value="1"/>
</dbReference>
<protein>
    <submittedName>
        <fullName evidence="1">SAM-dependent methyltransferase</fullName>
        <ecNumber evidence="1">2.1.1.-</ecNumber>
    </submittedName>
</protein>
<dbReference type="InterPro" id="IPR029063">
    <property type="entry name" value="SAM-dependent_MTases_sf"/>
</dbReference>
<keyword evidence="1" id="KW-0808">Transferase</keyword>
<dbReference type="SUPFAM" id="SSF53335">
    <property type="entry name" value="S-adenosyl-L-methionine-dependent methyltransferases"/>
    <property type="match status" value="1"/>
</dbReference>
<dbReference type="Proteomes" id="UP001596548">
    <property type="component" value="Unassembled WGS sequence"/>
</dbReference>
<dbReference type="EC" id="2.1.1.-" evidence="1"/>
<reference evidence="2" key="1">
    <citation type="journal article" date="2019" name="Int. J. Syst. Evol. Microbiol.">
        <title>The Global Catalogue of Microorganisms (GCM) 10K type strain sequencing project: providing services to taxonomists for standard genome sequencing and annotation.</title>
        <authorList>
            <consortium name="The Broad Institute Genomics Platform"/>
            <consortium name="The Broad Institute Genome Sequencing Center for Infectious Disease"/>
            <person name="Wu L."/>
            <person name="Ma J."/>
        </authorList>
    </citation>
    <scope>NUCLEOTIDE SEQUENCE [LARGE SCALE GENOMIC DNA]</scope>
    <source>
        <strain evidence="2">XZYJT-10</strain>
    </source>
</reference>
<name>A0ABW2I411_9ACTN</name>
<dbReference type="GO" id="GO:0008168">
    <property type="term" value="F:methyltransferase activity"/>
    <property type="evidence" value="ECO:0007669"/>
    <property type="project" value="UniProtKB-KW"/>
</dbReference>
<dbReference type="PIRSF" id="PIRSF017393">
    <property type="entry name" value="MTase_SAV2177"/>
    <property type="match status" value="1"/>
</dbReference>
<evidence type="ECO:0000313" key="2">
    <source>
        <dbReference type="Proteomes" id="UP001596548"/>
    </source>
</evidence>
<keyword evidence="1" id="KW-0489">Methyltransferase</keyword>
<gene>
    <name evidence="1" type="ORF">ACFQS1_37190</name>
</gene>
<dbReference type="Pfam" id="PF04672">
    <property type="entry name" value="Methyltransf_19"/>
    <property type="match status" value="1"/>
</dbReference>
<accession>A0ABW2I411</accession>
<dbReference type="InterPro" id="IPR006764">
    <property type="entry name" value="SAM_dep_MeTrfase_SAV2177_type"/>
</dbReference>
<dbReference type="GO" id="GO:0032259">
    <property type="term" value="P:methylation"/>
    <property type="evidence" value="ECO:0007669"/>
    <property type="project" value="UniProtKB-KW"/>
</dbReference>
<sequence>MTSIDALRLDTSVPHPARRYNYWLGGKDNFEADRASGDAIAQRWPDIVTAVRENRLFLRRAVRYAVQRVGVRQFLDIGTGLPTADNTHEVAQAIDPSCRIVYVDNDPLVLTHARALLTSTPQGRCAYLEGDVREPETILGNPVLRETLDLGQPVALMLVAVMHFVSEADDPFRAVATLLDGLPSGSLLVLSHGSYDLIPVECAVRLIHDDYPGKDGFYARTRAEVSAFFDGLDLLGESQPGGGRSRRPGLISEWRRSPQYGSAPLRSAVSTWGGLGRKP</sequence>
<evidence type="ECO:0000313" key="1">
    <source>
        <dbReference type="EMBL" id="MFC7279631.1"/>
    </source>
</evidence>
<organism evidence="1 2">
    <name type="scientific">Paractinoplanes rhizophilus</name>
    <dbReference type="NCBI Taxonomy" id="1416877"/>
    <lineage>
        <taxon>Bacteria</taxon>
        <taxon>Bacillati</taxon>
        <taxon>Actinomycetota</taxon>
        <taxon>Actinomycetes</taxon>
        <taxon>Micromonosporales</taxon>
        <taxon>Micromonosporaceae</taxon>
        <taxon>Paractinoplanes</taxon>
    </lineage>
</organism>
<dbReference type="RefSeq" id="WP_378977135.1">
    <property type="nucleotide sequence ID" value="NZ_JBHTBJ010000055.1"/>
</dbReference>
<proteinExistence type="predicted"/>